<evidence type="ECO:0000313" key="3">
    <source>
        <dbReference type="Proteomes" id="UP000250179"/>
    </source>
</evidence>
<dbReference type="AlphaFoldDB" id="A0A2Z2ME25"/>
<dbReference type="PANTHER" id="PTHR42754:SF1">
    <property type="entry name" value="LIPOPROTEIN"/>
    <property type="match status" value="1"/>
</dbReference>
<proteinExistence type="predicted"/>
<protein>
    <recommendedName>
        <fullName evidence="4">CGP-CTERM sorting domain-containing protein</fullName>
    </recommendedName>
</protein>
<evidence type="ECO:0000313" key="2">
    <source>
        <dbReference type="EMBL" id="ASJ02932.1"/>
    </source>
</evidence>
<dbReference type="SUPFAM" id="SSF50998">
    <property type="entry name" value="Quinoprotein alcohol dehydrogenase-like"/>
    <property type="match status" value="1"/>
</dbReference>
<organism evidence="2 3">
    <name type="scientific">Thermococcus profundus</name>
    <dbReference type="NCBI Taxonomy" id="49899"/>
    <lineage>
        <taxon>Archaea</taxon>
        <taxon>Methanobacteriati</taxon>
        <taxon>Methanobacteriota</taxon>
        <taxon>Thermococci</taxon>
        <taxon>Thermococcales</taxon>
        <taxon>Thermococcaceae</taxon>
        <taxon>Thermococcus</taxon>
    </lineage>
</organism>
<keyword evidence="3" id="KW-1185">Reference proteome</keyword>
<sequence length="506" mass="52038">MKGRIALIGSVMILLLFTGFSGASFIEVKMPGLTSPIAADSSGGSVIIGGISNGTGLGDFDAFLMALTPNGTLRWAKAYGGSGRDILYSLKALPDGSSVVTGGSTSLGGGWVFRVGSDGSALWSKVYNVDMVYSIVPYSNGFLAVSSTSGIPTLLSLDQDGNVRGAYLLTPNETALPVKIMALPGGQIFIAGIKNSPKTGSPDFWLAQITPDGKVVWQRTYGGNGTEKLYDAELDGAGVTLVGYTSSFGSGAVDLLVVRTDLSGRVKWAKAVGSPMEEWANAVTLLPSGDLVLGGISYSTGEAQAWLVVMDTWGDVKRWITFGGAGMDWIRALTSGPNGELVLAGGVDGKANQLGNLVKNYPLIGILRDVSLDDLGSGCSLAFRRPPFKVMDANISVAEGAAVSNPPSVSVVARAAKLNTKNLNEEILNACSQAQTTTTTSSTATTTTTGIISTTAPLGEDTTTTSGPTTTTTTTTSSKKGGGGICGPAALIGLAIVPLLLRRRGE</sequence>
<feature type="compositionally biased region" description="Low complexity" evidence="1">
    <location>
        <begin position="462"/>
        <end position="479"/>
    </location>
</feature>
<dbReference type="InterPro" id="IPR027552">
    <property type="entry name" value="CGP_CTERM"/>
</dbReference>
<dbReference type="EMBL" id="CP014862">
    <property type="protein sequence ID" value="ASJ02932.1"/>
    <property type="molecule type" value="Genomic_DNA"/>
</dbReference>
<feature type="region of interest" description="Disordered" evidence="1">
    <location>
        <begin position="454"/>
        <end position="481"/>
    </location>
</feature>
<dbReference type="PANTHER" id="PTHR42754">
    <property type="entry name" value="ENDOGLUCANASE"/>
    <property type="match status" value="1"/>
</dbReference>
<dbReference type="Proteomes" id="UP000250179">
    <property type="component" value="Chromosome"/>
</dbReference>
<dbReference type="GeneID" id="33320050"/>
<dbReference type="KEGG" id="tprf:A3L09_06510"/>
<dbReference type="InterPro" id="IPR011047">
    <property type="entry name" value="Quinoprotein_ADH-like_sf"/>
</dbReference>
<accession>A0A2Z2ME25</accession>
<name>A0A2Z2ME25_THEPR</name>
<dbReference type="NCBIfam" id="TIGR04288">
    <property type="entry name" value="CGP_CTERM"/>
    <property type="match status" value="1"/>
</dbReference>
<evidence type="ECO:0008006" key="4">
    <source>
        <dbReference type="Google" id="ProtNLM"/>
    </source>
</evidence>
<dbReference type="SUPFAM" id="SSF63829">
    <property type="entry name" value="Calcium-dependent phosphotriesterase"/>
    <property type="match status" value="1"/>
</dbReference>
<evidence type="ECO:0000256" key="1">
    <source>
        <dbReference type="SAM" id="MobiDB-lite"/>
    </source>
</evidence>
<gene>
    <name evidence="2" type="ORF">A3L09_06510</name>
</gene>
<dbReference type="RefSeq" id="WP_088858188.1">
    <property type="nucleotide sequence ID" value="NZ_CP014862.1"/>
</dbReference>
<dbReference type="Gene3D" id="2.80.10.50">
    <property type="match status" value="1"/>
</dbReference>
<reference evidence="2 3" key="1">
    <citation type="submission" date="2016-03" db="EMBL/GenBank/DDBJ databases">
        <title>Complete genome sequence of Thermococcus profundus strain DT5432.</title>
        <authorList>
            <person name="Oger P.M."/>
        </authorList>
    </citation>
    <scope>NUCLEOTIDE SEQUENCE [LARGE SCALE GENOMIC DNA]</scope>
    <source>
        <strain evidence="2 3">DT 5432</strain>
    </source>
</reference>